<comment type="caution">
    <text evidence="1">The sequence shown here is derived from an EMBL/GenBank/DDBJ whole genome shotgun (WGS) entry which is preliminary data.</text>
</comment>
<gene>
    <name evidence="1" type="ORF">HNY73_000237</name>
</gene>
<protein>
    <submittedName>
        <fullName evidence="1">Double-strand-break repair protein rad21 like protein</fullName>
    </submittedName>
</protein>
<dbReference type="Proteomes" id="UP000807504">
    <property type="component" value="Unassembled WGS sequence"/>
</dbReference>
<dbReference type="InterPro" id="IPR049589">
    <property type="entry name" value="NXP1_M-like"/>
</dbReference>
<keyword evidence="2" id="KW-1185">Reference proteome</keyword>
<dbReference type="AlphaFoldDB" id="A0A8T0FYK1"/>
<reference evidence="1" key="1">
    <citation type="journal article" date="2020" name="bioRxiv">
        <title>Chromosome-level reference genome of the European wasp spider Argiope bruennichi: a resource for studies on range expansion and evolutionary adaptation.</title>
        <authorList>
            <person name="Sheffer M.M."/>
            <person name="Hoppe A."/>
            <person name="Krehenwinkel H."/>
            <person name="Uhl G."/>
            <person name="Kuss A.W."/>
            <person name="Jensen L."/>
            <person name="Jensen C."/>
            <person name="Gillespie R.G."/>
            <person name="Hoff K.J."/>
            <person name="Prost S."/>
        </authorList>
    </citation>
    <scope>NUCLEOTIDE SEQUENCE</scope>
</reference>
<evidence type="ECO:0000313" key="1">
    <source>
        <dbReference type="EMBL" id="KAF8795776.1"/>
    </source>
</evidence>
<name>A0A8T0FYK1_ARGBR</name>
<dbReference type="EMBL" id="JABXBU010000001">
    <property type="protein sequence ID" value="KAF8795776.1"/>
    <property type="molecule type" value="Genomic_DNA"/>
</dbReference>
<sequence length="303" mass="34363">MKFCLINDDEHFDIFGEENVPMDFEENVQLATLLNGGDQDHQIPKDAEAGSVSEYCNGEGTGHGSFDSADSISENKKRYHTSDSQELISLWLLDKIPKSKDDSKLNLEPLSNSFYHNHRIKKQKRKLIIDEVKSISREKMDKHVQDFSDIVIPLDLAPPSKRLMILKEIGSAEQLLCHPGLKITNTEIQNLFKRNLRIVKTEEMVEDSISSEETELSIPLESSQRKFFHDGCIPANGFDEQNFLSNEISNQHELLNGNPLPENAMYSDSSTSDIGYLNELKNCLAEDIQLSVEYQQDSGSNRL</sequence>
<proteinExistence type="predicted"/>
<accession>A0A8T0FYK1</accession>
<organism evidence="1 2">
    <name type="scientific">Argiope bruennichi</name>
    <name type="common">Wasp spider</name>
    <name type="synonym">Aranea bruennichi</name>
    <dbReference type="NCBI Taxonomy" id="94029"/>
    <lineage>
        <taxon>Eukaryota</taxon>
        <taxon>Metazoa</taxon>
        <taxon>Ecdysozoa</taxon>
        <taxon>Arthropoda</taxon>
        <taxon>Chelicerata</taxon>
        <taxon>Arachnida</taxon>
        <taxon>Araneae</taxon>
        <taxon>Araneomorphae</taxon>
        <taxon>Entelegynae</taxon>
        <taxon>Araneoidea</taxon>
        <taxon>Araneidae</taxon>
        <taxon>Argiope</taxon>
    </lineage>
</organism>
<dbReference type="CDD" id="cd21792">
    <property type="entry name" value="Rad21_Rec8_M_NXP1-like"/>
    <property type="match status" value="1"/>
</dbReference>
<reference evidence="1" key="2">
    <citation type="submission" date="2020-06" db="EMBL/GenBank/DDBJ databases">
        <authorList>
            <person name="Sheffer M."/>
        </authorList>
    </citation>
    <scope>NUCLEOTIDE SEQUENCE</scope>
</reference>
<evidence type="ECO:0000313" key="2">
    <source>
        <dbReference type="Proteomes" id="UP000807504"/>
    </source>
</evidence>